<dbReference type="Pfam" id="PF00248">
    <property type="entry name" value="Aldo_ket_red"/>
    <property type="match status" value="1"/>
</dbReference>
<dbReference type="PANTHER" id="PTHR43150">
    <property type="entry name" value="HYPERKINETIC, ISOFORM M"/>
    <property type="match status" value="1"/>
</dbReference>
<evidence type="ECO:0000256" key="1">
    <source>
        <dbReference type="ARBA" id="ARBA00006515"/>
    </source>
</evidence>
<dbReference type="Gene3D" id="3.20.20.100">
    <property type="entry name" value="NADP-dependent oxidoreductase domain"/>
    <property type="match status" value="1"/>
</dbReference>
<feature type="domain" description="NADP-dependent oxidoreductase" evidence="4">
    <location>
        <begin position="27"/>
        <end position="326"/>
    </location>
</feature>
<dbReference type="PRINTS" id="PR01577">
    <property type="entry name" value="KCNABCHANNEL"/>
</dbReference>
<dbReference type="NCBIfam" id="NF007388">
    <property type="entry name" value="PRK09912.1"/>
    <property type="match status" value="1"/>
</dbReference>
<dbReference type="KEGG" id="orm:HTY61_12155"/>
<dbReference type="EC" id="1.1.1.-" evidence="5"/>
<reference evidence="5 6" key="1">
    <citation type="submission" date="2020-06" db="EMBL/GenBank/DDBJ databases">
        <title>Oricola thermophila sp. nov. isolated from a tidal sediments.</title>
        <authorList>
            <person name="Kwon K.K."/>
            <person name="Yang S.-H."/>
            <person name="Park M.-J."/>
        </authorList>
    </citation>
    <scope>NUCLEOTIDE SEQUENCE [LARGE SCALE GENOMIC DNA]</scope>
    <source>
        <strain evidence="5 6">MEBiC13590</strain>
    </source>
</reference>
<dbReference type="AlphaFoldDB" id="A0A6N1VE70"/>
<dbReference type="PANTHER" id="PTHR43150:SF4">
    <property type="entry name" value="L-GLYCERALDEHYDE 3-PHOSPHATE REDUCTASE"/>
    <property type="match status" value="1"/>
</dbReference>
<dbReference type="CDD" id="cd19150">
    <property type="entry name" value="AKR_AKR14A1"/>
    <property type="match status" value="1"/>
</dbReference>
<protein>
    <submittedName>
        <fullName evidence="5">L-glyceraldehyde 3-phosphate reductase</fullName>
        <ecNumber evidence="5">1.1.1.-</ecNumber>
    </submittedName>
</protein>
<name>A0A6N1VE70_9HYPH</name>
<dbReference type="RefSeq" id="WP_175277046.1">
    <property type="nucleotide sequence ID" value="NZ_CP054836.1"/>
</dbReference>
<proteinExistence type="inferred from homology"/>
<dbReference type="SUPFAM" id="SSF51430">
    <property type="entry name" value="NAD(P)-linked oxidoreductase"/>
    <property type="match status" value="1"/>
</dbReference>
<evidence type="ECO:0000256" key="3">
    <source>
        <dbReference type="ARBA" id="ARBA00023002"/>
    </source>
</evidence>
<keyword evidence="6" id="KW-1185">Reference proteome</keyword>
<sequence length="348" mass="39022">MWIPAENRYERMVYRRCGRSGLDLPAISLGLWHNFGHDTPHDTKRAIVRTAFDHGITHFDLANNYGPPPGSAEEAFGEILRTDLKGYRDELIISSKAGYLMWPGPYGEWGSRKYLIASCDQSLKRMGLDYVDIFYSHRFDPDTPLEETMGALDQIVRSGKALYAGLSSYNSQRTREAVKILNDLGTPCLIHQPSYNMLNRWVERDGLKETLKDLGIGSIAFTPLAQGMLTNKYLKGVPQDSRAAQGKSLKTEFLNEKTIEHIKKLNEIAQRRGQSLAQMALAWVLRENGITSALIGASRPEQVIDCAGAVGNLEFTPEELAEIDKYADEENINLWAQSAEQQKGAAQR</sequence>
<evidence type="ECO:0000256" key="2">
    <source>
        <dbReference type="ARBA" id="ARBA00022857"/>
    </source>
</evidence>
<accession>A0A6N1VE70</accession>
<gene>
    <name evidence="5" type="primary">mgrA</name>
    <name evidence="5" type="ORF">HTY61_12155</name>
</gene>
<dbReference type="InterPro" id="IPR047628">
    <property type="entry name" value="GAP_reductase"/>
</dbReference>
<keyword evidence="2" id="KW-0521">NADP</keyword>
<dbReference type="GO" id="GO:0051596">
    <property type="term" value="P:methylglyoxal catabolic process"/>
    <property type="evidence" value="ECO:0007669"/>
    <property type="project" value="InterPro"/>
</dbReference>
<evidence type="ECO:0000313" key="6">
    <source>
        <dbReference type="Proteomes" id="UP000509367"/>
    </source>
</evidence>
<dbReference type="InterPro" id="IPR023210">
    <property type="entry name" value="NADP_OxRdtase_dom"/>
</dbReference>
<dbReference type="Proteomes" id="UP000509367">
    <property type="component" value="Chromosome"/>
</dbReference>
<dbReference type="InterPro" id="IPR036812">
    <property type="entry name" value="NAD(P)_OxRdtase_dom_sf"/>
</dbReference>
<comment type="similarity">
    <text evidence="1">Belongs to the shaker potassium channel beta subunit family.</text>
</comment>
<evidence type="ECO:0000259" key="4">
    <source>
        <dbReference type="Pfam" id="PF00248"/>
    </source>
</evidence>
<dbReference type="EMBL" id="CP054836">
    <property type="protein sequence ID" value="QKV19154.1"/>
    <property type="molecule type" value="Genomic_DNA"/>
</dbReference>
<keyword evidence="3 5" id="KW-0560">Oxidoreductase</keyword>
<dbReference type="GO" id="GO:0016616">
    <property type="term" value="F:oxidoreductase activity, acting on the CH-OH group of donors, NAD or NADP as acceptor"/>
    <property type="evidence" value="ECO:0007669"/>
    <property type="project" value="InterPro"/>
</dbReference>
<evidence type="ECO:0000313" key="5">
    <source>
        <dbReference type="EMBL" id="QKV19154.1"/>
    </source>
</evidence>
<organism evidence="5 6">
    <name type="scientific">Oricola thermophila</name>
    <dbReference type="NCBI Taxonomy" id="2742145"/>
    <lineage>
        <taxon>Bacteria</taxon>
        <taxon>Pseudomonadati</taxon>
        <taxon>Pseudomonadota</taxon>
        <taxon>Alphaproteobacteria</taxon>
        <taxon>Hyphomicrobiales</taxon>
        <taxon>Ahrensiaceae</taxon>
        <taxon>Oricola</taxon>
    </lineage>
</organism>
<dbReference type="InterPro" id="IPR005399">
    <property type="entry name" value="K_chnl_volt-dep_bsu_KCNAB-rel"/>
</dbReference>